<organism evidence="2 3">
    <name type="scientific">Methylorubrum suomiense</name>
    <dbReference type="NCBI Taxonomy" id="144191"/>
    <lineage>
        <taxon>Bacteria</taxon>
        <taxon>Pseudomonadati</taxon>
        <taxon>Pseudomonadota</taxon>
        <taxon>Alphaproteobacteria</taxon>
        <taxon>Hyphomicrobiales</taxon>
        <taxon>Methylobacteriaceae</taxon>
        <taxon>Methylorubrum</taxon>
    </lineage>
</organism>
<name>A0ABQ4UNS2_9HYPH</name>
<reference evidence="2" key="2">
    <citation type="submission" date="2021-08" db="EMBL/GenBank/DDBJ databases">
        <authorList>
            <person name="Tani A."/>
            <person name="Ola A."/>
            <person name="Ogura Y."/>
            <person name="Katsura K."/>
            <person name="Hayashi T."/>
        </authorList>
    </citation>
    <scope>NUCLEOTIDE SEQUENCE</scope>
    <source>
        <strain evidence="2">DSM 14458</strain>
    </source>
</reference>
<evidence type="ECO:0000256" key="1">
    <source>
        <dbReference type="SAM" id="MobiDB-lite"/>
    </source>
</evidence>
<gene>
    <name evidence="2" type="ORF">BGCPKDLD_0397</name>
</gene>
<keyword evidence="3" id="KW-1185">Reference proteome</keyword>
<evidence type="ECO:0000313" key="3">
    <source>
        <dbReference type="Proteomes" id="UP001055093"/>
    </source>
</evidence>
<sequence length="130" mass="12922">MPTKSRDRTGCAPRCLRALTAVVALYALVLQALLGGIATLPVAGAPGLLCAAAPDRTNKAPDGKPVPGAFHAACCTAAGHAPSAAPPPAAAGFVAWTAENAALPGWRGRTAQASRASPLRLAEARAPPLA</sequence>
<accession>A0ABQ4UNS2</accession>
<feature type="compositionally biased region" description="Low complexity" evidence="1">
    <location>
        <begin position="113"/>
        <end position="130"/>
    </location>
</feature>
<dbReference type="Proteomes" id="UP001055093">
    <property type="component" value="Unassembled WGS sequence"/>
</dbReference>
<evidence type="ECO:0008006" key="4">
    <source>
        <dbReference type="Google" id="ProtNLM"/>
    </source>
</evidence>
<feature type="region of interest" description="Disordered" evidence="1">
    <location>
        <begin position="107"/>
        <end position="130"/>
    </location>
</feature>
<evidence type="ECO:0000313" key="2">
    <source>
        <dbReference type="EMBL" id="GJE73830.1"/>
    </source>
</evidence>
<comment type="caution">
    <text evidence="2">The sequence shown here is derived from an EMBL/GenBank/DDBJ whole genome shotgun (WGS) entry which is preliminary data.</text>
</comment>
<protein>
    <recommendedName>
        <fullName evidence="4">DUF2946 domain-containing protein</fullName>
    </recommendedName>
</protein>
<dbReference type="EMBL" id="BPRE01000001">
    <property type="protein sequence ID" value="GJE73830.1"/>
    <property type="molecule type" value="Genomic_DNA"/>
</dbReference>
<dbReference type="RefSeq" id="WP_137829524.1">
    <property type="nucleotide sequence ID" value="NZ_BPRE01000001.1"/>
</dbReference>
<reference evidence="2" key="1">
    <citation type="journal article" date="2021" name="Front. Microbiol.">
        <title>Comprehensive Comparative Genomics and Phenotyping of Methylobacterium Species.</title>
        <authorList>
            <person name="Alessa O."/>
            <person name="Ogura Y."/>
            <person name="Fujitani Y."/>
            <person name="Takami H."/>
            <person name="Hayashi T."/>
            <person name="Sahin N."/>
            <person name="Tani A."/>
        </authorList>
    </citation>
    <scope>NUCLEOTIDE SEQUENCE</scope>
    <source>
        <strain evidence="2">DSM 14458</strain>
    </source>
</reference>
<proteinExistence type="predicted"/>